<comment type="caution">
    <text evidence="2">The sequence shown here is derived from an EMBL/GenBank/DDBJ whole genome shotgun (WGS) entry which is preliminary data.</text>
</comment>
<dbReference type="Proteomes" id="UP001139354">
    <property type="component" value="Unassembled WGS sequence"/>
</dbReference>
<dbReference type="AlphaFoldDB" id="A0A9X1LX25"/>
<sequence>MARVGGRNSWIAVPAGLVCAAIVGALVWLSLPMIPVTVAWLGDSLRRSTEPQPAVAPSETPAQLAIAGGAIDCRTLYPDELWNELVWNRAALLNQTVTAPVTEVTSLTDALAPEVLVTCQWRLETGGSIVTTLSRVGDDAVGIADAALRGQGFACESNDAQVVCTRTQGSVVEEHSFRDGMWLASVETEWHPDGYGARLDRNVYG</sequence>
<protein>
    <submittedName>
        <fullName evidence="2">Uncharacterized protein</fullName>
    </submittedName>
</protein>
<accession>A0A9X1LX25</accession>
<reference evidence="2" key="1">
    <citation type="submission" date="2021-04" db="EMBL/GenBank/DDBJ databases">
        <title>Microbacterium tenobrionis sp. nov. and Microbacterium allomyrinae sp. nov., isolated from larvae of Tenobrio molitor and Allomyrina dichotoma, respectively.</title>
        <authorList>
            <person name="Lee S.D."/>
        </authorList>
    </citation>
    <scope>NUCLEOTIDE SEQUENCE</scope>
    <source>
        <strain evidence="2">BWT-G7</strain>
    </source>
</reference>
<keyword evidence="1" id="KW-0812">Transmembrane</keyword>
<dbReference type="RefSeq" id="WP_229385626.1">
    <property type="nucleotide sequence ID" value="NZ_JAGTTN010000006.1"/>
</dbReference>
<proteinExistence type="predicted"/>
<organism evidence="2 3">
    <name type="scientific">Microbacterium allomyrinae</name>
    <dbReference type="NCBI Taxonomy" id="2830666"/>
    <lineage>
        <taxon>Bacteria</taxon>
        <taxon>Bacillati</taxon>
        <taxon>Actinomycetota</taxon>
        <taxon>Actinomycetes</taxon>
        <taxon>Micrococcales</taxon>
        <taxon>Microbacteriaceae</taxon>
        <taxon>Microbacterium</taxon>
    </lineage>
</organism>
<keyword evidence="1" id="KW-0472">Membrane</keyword>
<keyword evidence="3" id="KW-1185">Reference proteome</keyword>
<feature type="transmembrane region" description="Helical" evidence="1">
    <location>
        <begin position="12"/>
        <end position="41"/>
    </location>
</feature>
<keyword evidence="1" id="KW-1133">Transmembrane helix</keyword>
<dbReference type="EMBL" id="JAGTTN010000006">
    <property type="protein sequence ID" value="MCC2033624.1"/>
    <property type="molecule type" value="Genomic_DNA"/>
</dbReference>
<evidence type="ECO:0000313" key="3">
    <source>
        <dbReference type="Proteomes" id="UP001139354"/>
    </source>
</evidence>
<gene>
    <name evidence="2" type="ORF">KEC57_15655</name>
</gene>
<name>A0A9X1LX25_9MICO</name>
<evidence type="ECO:0000256" key="1">
    <source>
        <dbReference type="SAM" id="Phobius"/>
    </source>
</evidence>
<evidence type="ECO:0000313" key="2">
    <source>
        <dbReference type="EMBL" id="MCC2033624.1"/>
    </source>
</evidence>